<feature type="compositionally biased region" description="Low complexity" evidence="1">
    <location>
        <begin position="257"/>
        <end position="270"/>
    </location>
</feature>
<feature type="region of interest" description="Disordered" evidence="1">
    <location>
        <begin position="484"/>
        <end position="601"/>
    </location>
</feature>
<evidence type="ECO:0000313" key="3">
    <source>
        <dbReference type="Proteomes" id="UP000001058"/>
    </source>
</evidence>
<feature type="compositionally biased region" description="Low complexity" evidence="1">
    <location>
        <begin position="1014"/>
        <end position="1023"/>
    </location>
</feature>
<feature type="compositionally biased region" description="Gly residues" evidence="1">
    <location>
        <begin position="318"/>
        <end position="328"/>
    </location>
</feature>
<proteinExistence type="predicted"/>
<dbReference type="GeneID" id="9626185"/>
<feature type="compositionally biased region" description="Basic and acidic residues" evidence="1">
    <location>
        <begin position="1246"/>
        <end position="1256"/>
    </location>
</feature>
<feature type="compositionally biased region" description="Low complexity" evidence="1">
    <location>
        <begin position="984"/>
        <end position="999"/>
    </location>
</feature>
<feature type="compositionally biased region" description="Acidic residues" evidence="1">
    <location>
        <begin position="1179"/>
        <end position="1219"/>
    </location>
</feature>
<feature type="compositionally biased region" description="Gly residues" evidence="1">
    <location>
        <begin position="224"/>
        <end position="247"/>
    </location>
</feature>
<dbReference type="OrthoDB" id="10692966at2759"/>
<feature type="compositionally biased region" description="Basic and acidic residues" evidence="1">
    <location>
        <begin position="58"/>
        <end position="69"/>
    </location>
</feature>
<keyword evidence="3" id="KW-1185">Reference proteome</keyword>
<reference evidence="2 3" key="1">
    <citation type="journal article" date="2010" name="Science">
        <title>Genomic analysis of organismal complexity in the multicellular green alga Volvox carteri.</title>
        <authorList>
            <person name="Prochnik S.E."/>
            <person name="Umen J."/>
            <person name="Nedelcu A.M."/>
            <person name="Hallmann A."/>
            <person name="Miller S.M."/>
            <person name="Nishii I."/>
            <person name="Ferris P."/>
            <person name="Kuo A."/>
            <person name="Mitros T."/>
            <person name="Fritz-Laylin L.K."/>
            <person name="Hellsten U."/>
            <person name="Chapman J."/>
            <person name="Simakov O."/>
            <person name="Rensing S.A."/>
            <person name="Terry A."/>
            <person name="Pangilinan J."/>
            <person name="Kapitonov V."/>
            <person name="Jurka J."/>
            <person name="Salamov A."/>
            <person name="Shapiro H."/>
            <person name="Schmutz J."/>
            <person name="Grimwood J."/>
            <person name="Lindquist E."/>
            <person name="Lucas S."/>
            <person name="Grigoriev I.V."/>
            <person name="Schmitt R."/>
            <person name="Kirk D."/>
            <person name="Rokhsar D.S."/>
        </authorList>
    </citation>
    <scope>NUCLEOTIDE SEQUENCE [LARGE SCALE GENOMIC DNA]</scope>
    <source>
        <strain evidence="3">f. Nagariensis / Eve</strain>
    </source>
</reference>
<feature type="compositionally biased region" description="Low complexity" evidence="1">
    <location>
        <begin position="32"/>
        <end position="47"/>
    </location>
</feature>
<feature type="region of interest" description="Disordered" evidence="1">
    <location>
        <begin position="95"/>
        <end position="147"/>
    </location>
</feature>
<dbReference type="EMBL" id="GL378365">
    <property type="protein sequence ID" value="EFJ44277.1"/>
    <property type="molecule type" value="Genomic_DNA"/>
</dbReference>
<feature type="compositionally biased region" description="Polar residues" evidence="1">
    <location>
        <begin position="1004"/>
        <end position="1013"/>
    </location>
</feature>
<sequence>MEEETYADDFGDDDELFREYLEEGVALEPISAREAGAEAGASTAVGGQPDANGGLAETAKESKQAERGLKGPGPQRGIPAAYFEELGTAGAVTEDARRHGGRGGGQRSGAGRGGGGSPGAQQPGVGSRGPGLGLMPGPRGLPPGMRPAILTPVPLPGGLMPPPPGMGRLPNGMPVPLPMQLQMQMQARGPMGLMGQIMSGRGGVRPNGAAGGPVMMHGVTGGPASGGRGGRGGLGRGAAFGGPGSGGSLMMQGRSGGAIAAAPAGSRLGPGRPPLMSPPPPPPPARPAGSFGGPRVRGPPNAPQPGGPHPGVLPGPLPGGGGGGGAGAGALEQQQQLLAAVAAAAAGGGSGLPAMEVMRQQMMRAAAAAGAGNAPMLANMAAAAGLTNPAMTYMLRALQQQQQQQGPAAGGMLGMADGLAAGAKAAGLGSAGGGFVDADSKKMQDEEAGLGRPPPVGLELDMPSIFRDAPRVGLDVGAMEREQEGLGGAGEAGSRLSSGRGQGEGAAAMSGGRGGALLSSEQPPPPRQHPLRQPSPDGLPSHLRGAVAGFGASPQQLLQEHHHHHQQQQQHDSQQQLHMRAREEGAEGTGGWGSSEGEQPQRQMILNPPSLRTNGPMPPLQQAVRQSRCLSPWPLGGQVPPNGHTRRGAGPGSLPGGRPLEKQQEGAEGGPGVWDWRPWSGEVELVGGGSLADGEDGDTAAVTAAPGGRVEAGGLVAEGDMGVSHPEGLLAAAAEADPLQPQGQAVDEWAVSSCTCPPNLHLTHRNGLSRELAGVRKPGRVRGPTLSDPRVCSGKTWLFPLPGREPSMPPRDLALPRPAYGTSGTPTSAATITGPTSSSANGVGVGVLSHAAVGAPTAPTLPLAAVAAAATAASSAAAAAVVSSQVLQKTEDAIALMKRVIALEEARLKQQQLLKKRKKAATATAAATTATAAGVEKTGGPEVTAKAAKPGGPAAAVAGVGVGGATASTSSAPRPSPPAKTAHEAAAGAASGGASLPSAKRQRSNSTAGDSQQAAVAATAVAAKGRMERGSPLTPTPATTSAARPSTNGAAPQPRNGTPMNRTQETVQEPYIFEDDGTGLYDEHYEQHQNQQHPPHAGAGLDAITRGGGAVVRNGAQGGAGAGPSVVVAAGGETAAADEAYKDGSAGRRGGGGGGGNPSARYQQQEQHLQLQQQQQQQEQEEEQMQQLVDEADGGTYDDDDLLLSDDLPAELEGDDTADWEALSEPARGPPATAGTAATGGGAVKRGREGSSEQAERQQMQGAQRQRTC</sequence>
<feature type="region of interest" description="Disordered" evidence="1">
    <location>
        <begin position="1139"/>
        <end position="1269"/>
    </location>
</feature>
<feature type="region of interest" description="Disordered" evidence="1">
    <location>
        <begin position="631"/>
        <end position="677"/>
    </location>
</feature>
<feature type="compositionally biased region" description="Low complexity" evidence="1">
    <location>
        <begin position="943"/>
        <end position="973"/>
    </location>
</feature>
<dbReference type="InParanoid" id="D8U7R0"/>
<feature type="compositionally biased region" description="Pro residues" evidence="1">
    <location>
        <begin position="300"/>
        <end position="317"/>
    </location>
</feature>
<gene>
    <name evidence="2" type="ORF">VOLCADRAFT_95537</name>
</gene>
<feature type="compositionally biased region" description="Low complexity" evidence="1">
    <location>
        <begin position="1163"/>
        <end position="1178"/>
    </location>
</feature>
<feature type="compositionally biased region" description="Gly residues" evidence="1">
    <location>
        <begin position="1147"/>
        <end position="1157"/>
    </location>
</feature>
<feature type="compositionally biased region" description="Low complexity" evidence="1">
    <location>
        <begin position="567"/>
        <end position="578"/>
    </location>
</feature>
<organism evidence="3">
    <name type="scientific">Volvox carteri f. nagariensis</name>
    <dbReference type="NCBI Taxonomy" id="3068"/>
    <lineage>
        <taxon>Eukaryota</taxon>
        <taxon>Viridiplantae</taxon>
        <taxon>Chlorophyta</taxon>
        <taxon>core chlorophytes</taxon>
        <taxon>Chlorophyceae</taxon>
        <taxon>CS clade</taxon>
        <taxon>Chlamydomonadales</taxon>
        <taxon>Volvocaceae</taxon>
        <taxon>Volvox</taxon>
    </lineage>
</organism>
<feature type="region of interest" description="Disordered" evidence="1">
    <location>
        <begin position="606"/>
        <end position="625"/>
    </location>
</feature>
<name>D8U7R0_VOLCA</name>
<feature type="region of interest" description="Disordered" evidence="1">
    <location>
        <begin position="224"/>
        <end position="329"/>
    </location>
</feature>
<feature type="compositionally biased region" description="Polar residues" evidence="1">
    <location>
        <begin position="1055"/>
        <end position="1067"/>
    </location>
</feature>
<dbReference type="KEGG" id="vcn:VOLCADRAFT_95537"/>
<feature type="compositionally biased region" description="Low complexity" evidence="1">
    <location>
        <begin position="1226"/>
        <end position="1237"/>
    </location>
</feature>
<feature type="region of interest" description="Disordered" evidence="1">
    <location>
        <begin position="926"/>
        <end position="1068"/>
    </location>
</feature>
<dbReference type="RefSeq" id="XP_002954636.1">
    <property type="nucleotide sequence ID" value="XM_002954590.1"/>
</dbReference>
<feature type="compositionally biased region" description="Low complexity" evidence="1">
    <location>
        <begin position="492"/>
        <end position="510"/>
    </location>
</feature>
<feature type="compositionally biased region" description="Gly residues" evidence="1">
    <location>
        <begin position="102"/>
        <end position="118"/>
    </location>
</feature>
<feature type="compositionally biased region" description="Low complexity" evidence="1">
    <location>
        <begin position="1031"/>
        <end position="1047"/>
    </location>
</feature>
<dbReference type="Proteomes" id="UP000001058">
    <property type="component" value="Unassembled WGS sequence"/>
</dbReference>
<dbReference type="AlphaFoldDB" id="D8U7R0"/>
<feature type="compositionally biased region" description="Polar residues" evidence="1">
    <location>
        <begin position="1257"/>
        <end position="1269"/>
    </location>
</feature>
<feature type="compositionally biased region" description="Pro residues" evidence="1">
    <location>
        <begin position="271"/>
        <end position="286"/>
    </location>
</feature>
<evidence type="ECO:0000313" key="2">
    <source>
        <dbReference type="EMBL" id="EFJ44277.1"/>
    </source>
</evidence>
<evidence type="ECO:0000256" key="1">
    <source>
        <dbReference type="SAM" id="MobiDB-lite"/>
    </source>
</evidence>
<feature type="region of interest" description="Disordered" evidence="1">
    <location>
        <begin position="29"/>
        <end position="79"/>
    </location>
</feature>
<protein>
    <submittedName>
        <fullName evidence="2">Uncharacterized protein</fullName>
    </submittedName>
</protein>
<accession>D8U7R0</accession>